<dbReference type="Pfam" id="PF12323">
    <property type="entry name" value="HTH_OrfB_IS605"/>
    <property type="match status" value="1"/>
</dbReference>
<evidence type="ECO:0000313" key="2">
    <source>
        <dbReference type="EMBL" id="AHH13462.1"/>
    </source>
</evidence>
<feature type="domain" description="Transposase putative helix-turn-helix" evidence="1">
    <location>
        <begin position="21"/>
        <end position="64"/>
    </location>
</feature>
<sequence>MLLPFLLIIDYCKNNKCTDANKAYKYRLYLNIKQREYLAKVFGYVRFVYSKIPNDKKRHYERAKQSLKVYPSQYKSELLREVDSLLLCNAQIDLECAIIFSEPKEKATKHKDFLNINLRKTNKHI</sequence>
<evidence type="ECO:0000259" key="1">
    <source>
        <dbReference type="Pfam" id="PF12323"/>
    </source>
</evidence>
<name>W5T2J3_BORHE</name>
<dbReference type="HOGENOM" id="CLU_032903_4_5_12"/>
<geneLocation type="plasmid" evidence="2">
    <name>unnamed</name>
</geneLocation>
<gene>
    <name evidence="2" type="ORF">BHO_0900085</name>
</gene>
<protein>
    <submittedName>
        <fullName evidence="2">Transposase</fullName>
    </submittedName>
</protein>
<dbReference type="AlphaFoldDB" id="W5T2J3"/>
<dbReference type="InterPro" id="IPR021027">
    <property type="entry name" value="Transposase_put_HTH"/>
</dbReference>
<keyword evidence="2" id="KW-0614">Plasmid</keyword>
<organism evidence="2">
    <name type="scientific">Borrelia hermsii YBT</name>
    <dbReference type="NCBI Taxonomy" id="1313295"/>
    <lineage>
        <taxon>Bacteria</taxon>
        <taxon>Pseudomonadati</taxon>
        <taxon>Spirochaetota</taxon>
        <taxon>Spirochaetia</taxon>
        <taxon>Spirochaetales</taxon>
        <taxon>Borreliaceae</taxon>
        <taxon>Borrelia</taxon>
    </lineage>
</organism>
<dbReference type="RefSeq" id="WP_241763547.1">
    <property type="nucleotide sequence ID" value="NZ_CP005735.1"/>
</dbReference>
<dbReference type="EMBL" id="CP005735">
    <property type="protein sequence ID" value="AHH13462.1"/>
    <property type="molecule type" value="Genomic_DNA"/>
</dbReference>
<accession>W5T2J3</accession>
<proteinExistence type="predicted"/>
<reference evidence="2" key="1">
    <citation type="submission" date="2013-04" db="EMBL/GenBank/DDBJ databases">
        <title>Comparative Genomics of Relapsing Fever Spirochetes.</title>
        <authorList>
            <person name="Schwan T.G."/>
            <person name="Raffel S.J."/>
            <person name="Porcella S.F."/>
            <person name="Martens C.A."/>
            <person name="Bruno D.P."/>
            <person name="Ricklefs S.M."/>
            <person name="Barbian K.B."/>
        </authorList>
    </citation>
    <scope>NUCLEOTIDE SEQUENCE</scope>
    <source>
        <strain evidence="2">YBT</strain>
        <plasmid evidence="2">unnamed</plasmid>
    </source>
</reference>